<evidence type="ECO:0000256" key="3">
    <source>
        <dbReference type="SAM" id="Phobius"/>
    </source>
</evidence>
<protein>
    <submittedName>
        <fullName evidence="5">SH3 type 3 domain protein</fullName>
    </submittedName>
</protein>
<keyword evidence="1 4" id="KW-0732">Signal</keyword>
<organism evidence="5 6">
    <name type="scientific">Crenothrix polyspora</name>
    <dbReference type="NCBI Taxonomy" id="360316"/>
    <lineage>
        <taxon>Bacteria</taxon>
        <taxon>Pseudomonadati</taxon>
        <taxon>Pseudomonadota</taxon>
        <taxon>Gammaproteobacteria</taxon>
        <taxon>Methylococcales</taxon>
        <taxon>Crenotrichaceae</taxon>
        <taxon>Crenothrix</taxon>
    </lineage>
</organism>
<keyword evidence="3" id="KW-0812">Transmembrane</keyword>
<keyword evidence="3" id="KW-0472">Membrane</keyword>
<gene>
    <name evidence="5" type="ORF">CRENPOLYSF2_420012</name>
</gene>
<keyword evidence="2" id="KW-0175">Coiled coil</keyword>
<keyword evidence="6" id="KW-1185">Reference proteome</keyword>
<evidence type="ECO:0000313" key="5">
    <source>
        <dbReference type="EMBL" id="SJM94680.1"/>
    </source>
</evidence>
<sequence>MIPVKKILSTFFLLILICGIAQAKSHHRGHSKHKAAATEQTPVVDPNGEAIKDPNAPVTPLEFSLTKDKELLNRELTELKKTSANALQIKNERDSLQERVVNVERDLQQFKLENQALKDSANQDWFLYGGGLALAGVLLGFIIPKISWGRRNQWGSF</sequence>
<dbReference type="Proteomes" id="UP000195442">
    <property type="component" value="Unassembled WGS sequence"/>
</dbReference>
<dbReference type="NCBIfam" id="TIGR04211">
    <property type="entry name" value="SH3_and_anchor"/>
    <property type="match status" value="1"/>
</dbReference>
<evidence type="ECO:0000256" key="2">
    <source>
        <dbReference type="SAM" id="Coils"/>
    </source>
</evidence>
<feature type="chain" id="PRO_5013181679" evidence="4">
    <location>
        <begin position="24"/>
        <end position="157"/>
    </location>
</feature>
<accession>A0A1R4HFP6</accession>
<dbReference type="InterPro" id="IPR016476">
    <property type="entry name" value="SH3_dom_pro"/>
</dbReference>
<evidence type="ECO:0000256" key="1">
    <source>
        <dbReference type="ARBA" id="ARBA00022729"/>
    </source>
</evidence>
<reference evidence="6" key="1">
    <citation type="submission" date="2017-02" db="EMBL/GenBank/DDBJ databases">
        <authorList>
            <person name="Daims H."/>
        </authorList>
    </citation>
    <scope>NUCLEOTIDE SEQUENCE [LARGE SCALE GENOMIC DNA]</scope>
</reference>
<feature type="signal peptide" evidence="4">
    <location>
        <begin position="1"/>
        <end position="23"/>
    </location>
</feature>
<evidence type="ECO:0000256" key="4">
    <source>
        <dbReference type="SAM" id="SignalP"/>
    </source>
</evidence>
<feature type="coiled-coil region" evidence="2">
    <location>
        <begin position="79"/>
        <end position="120"/>
    </location>
</feature>
<proteinExistence type="predicted"/>
<dbReference type="EMBL" id="FUKJ01000357">
    <property type="protein sequence ID" value="SJM94680.1"/>
    <property type="molecule type" value="Genomic_DNA"/>
</dbReference>
<dbReference type="AlphaFoldDB" id="A0A1R4HFP6"/>
<evidence type="ECO:0000313" key="6">
    <source>
        <dbReference type="Proteomes" id="UP000195442"/>
    </source>
</evidence>
<feature type="transmembrane region" description="Helical" evidence="3">
    <location>
        <begin position="125"/>
        <end position="143"/>
    </location>
</feature>
<name>A0A1R4HFP6_9GAMM</name>
<keyword evidence="3" id="KW-1133">Transmembrane helix</keyword>